<organism evidence="1">
    <name type="scientific">Psilocybe cubensis</name>
    <name type="common">Psychedelic mushroom</name>
    <name type="synonym">Stropharia cubensis</name>
    <dbReference type="NCBI Taxonomy" id="181762"/>
    <lineage>
        <taxon>Eukaryota</taxon>
        <taxon>Fungi</taxon>
        <taxon>Dikarya</taxon>
        <taxon>Basidiomycota</taxon>
        <taxon>Agaricomycotina</taxon>
        <taxon>Agaricomycetes</taxon>
        <taxon>Agaricomycetidae</taxon>
        <taxon>Agaricales</taxon>
        <taxon>Agaricineae</taxon>
        <taxon>Strophariaceae</taxon>
        <taxon>Psilocybe</taxon>
    </lineage>
</organism>
<comment type="caution">
    <text evidence="1">The sequence shown here is derived from an EMBL/GenBank/DDBJ whole genome shotgun (WGS) entry which is preliminary data.</text>
</comment>
<reference evidence="1" key="1">
    <citation type="submission" date="2021-02" db="EMBL/GenBank/DDBJ databases">
        <title>Psilocybe cubensis genome.</title>
        <authorList>
            <person name="Mckernan K.J."/>
            <person name="Crawford S."/>
            <person name="Trippe A."/>
            <person name="Kane L.T."/>
            <person name="Mclaughlin S."/>
        </authorList>
    </citation>
    <scope>NUCLEOTIDE SEQUENCE [LARGE SCALE GENOMIC DNA]</scope>
    <source>
        <strain evidence="1">MGC-MH-2018</strain>
    </source>
</reference>
<proteinExistence type="predicted"/>
<evidence type="ECO:0008006" key="2">
    <source>
        <dbReference type="Google" id="ProtNLM"/>
    </source>
</evidence>
<gene>
    <name evidence="1" type="ORF">JR316_007507</name>
</gene>
<accession>A0A8H7XUK8</accession>
<sequence length="232" mass="25754">MSALVTVTVRDLLGSAPQVREHLQKDVTPIKISTSQLEPLAVFILTNKLDSQKQYKVGNNLYLQLLQQGEKKLPTSTYTGKETKQLRSLWPKINGVEEIKAIMDSGSQIVSMSEEVALRTGLSWDPNVTINMESANKTINHMLGLARNVPFTFGGITIYLQVHVIRNPAYTILLGRTFDSLTRSNVQTEHDGSATICIEDPNTGRKAVVPIFEQGRGPKTCTDKRKKKAEGF</sequence>
<dbReference type="EMBL" id="JAFIQS010000007">
    <property type="protein sequence ID" value="KAG5167168.1"/>
    <property type="molecule type" value="Genomic_DNA"/>
</dbReference>
<dbReference type="Gene3D" id="2.40.70.10">
    <property type="entry name" value="Acid Proteases"/>
    <property type="match status" value="1"/>
</dbReference>
<dbReference type="CDD" id="cd00303">
    <property type="entry name" value="retropepsin_like"/>
    <property type="match status" value="1"/>
</dbReference>
<evidence type="ECO:0000313" key="1">
    <source>
        <dbReference type="EMBL" id="KAG5167168.1"/>
    </source>
</evidence>
<dbReference type="AlphaFoldDB" id="A0A8H7XUK8"/>
<protein>
    <recommendedName>
        <fullName evidence="2">Peptidase A2 domain-containing protein</fullName>
    </recommendedName>
</protein>
<dbReference type="InterPro" id="IPR021109">
    <property type="entry name" value="Peptidase_aspartic_dom_sf"/>
</dbReference>
<name>A0A8H7XUK8_PSICU</name>
<dbReference type="Pfam" id="PF13975">
    <property type="entry name" value="gag-asp_proteas"/>
    <property type="match status" value="1"/>
</dbReference>
<dbReference type="SUPFAM" id="SSF50630">
    <property type="entry name" value="Acid proteases"/>
    <property type="match status" value="1"/>
</dbReference>